<name>M0MKC1_9EURY</name>
<keyword evidence="1" id="KW-0540">Nuclease</keyword>
<evidence type="ECO:0000259" key="4">
    <source>
        <dbReference type="Pfam" id="PF00149"/>
    </source>
</evidence>
<dbReference type="InterPro" id="IPR050535">
    <property type="entry name" value="DNA_Repair-Maintenance_Comp"/>
</dbReference>
<accession>M0MKC1</accession>
<dbReference type="CDD" id="cd00840">
    <property type="entry name" value="MPP_Mre11_N"/>
    <property type="match status" value="1"/>
</dbReference>
<dbReference type="PATRIC" id="fig|1227455.4.peg.1261"/>
<evidence type="ECO:0000256" key="2">
    <source>
        <dbReference type="ARBA" id="ARBA00022801"/>
    </source>
</evidence>
<keyword evidence="2" id="KW-0378">Hydrolase</keyword>
<dbReference type="GO" id="GO:0004527">
    <property type="term" value="F:exonuclease activity"/>
    <property type="evidence" value="ECO:0007669"/>
    <property type="project" value="UniProtKB-KW"/>
</dbReference>
<dbReference type="InterPro" id="IPR041796">
    <property type="entry name" value="Mre11_N"/>
</dbReference>
<dbReference type="PANTHER" id="PTHR30337:SF0">
    <property type="entry name" value="NUCLEASE SBCCD SUBUNIT D"/>
    <property type="match status" value="1"/>
</dbReference>
<protein>
    <submittedName>
        <fullName evidence="5">Metallophosphoesterase</fullName>
    </submittedName>
</protein>
<proteinExistence type="predicted"/>
<dbReference type="InParanoid" id="M0MKC1"/>
<dbReference type="InterPro" id="IPR029052">
    <property type="entry name" value="Metallo-depent_PP-like"/>
</dbReference>
<organism evidence="5 6">
    <name type="scientific">Halococcus saccharolyticus DSM 5350</name>
    <dbReference type="NCBI Taxonomy" id="1227455"/>
    <lineage>
        <taxon>Archaea</taxon>
        <taxon>Methanobacteriati</taxon>
        <taxon>Methanobacteriota</taxon>
        <taxon>Stenosarchaea group</taxon>
        <taxon>Halobacteria</taxon>
        <taxon>Halobacteriales</taxon>
        <taxon>Halococcaceae</taxon>
        <taxon>Halococcus</taxon>
    </lineage>
</organism>
<evidence type="ECO:0000256" key="1">
    <source>
        <dbReference type="ARBA" id="ARBA00022722"/>
    </source>
</evidence>
<evidence type="ECO:0000256" key="3">
    <source>
        <dbReference type="ARBA" id="ARBA00022839"/>
    </source>
</evidence>
<gene>
    <name evidence="5" type="ORF">C449_06191</name>
</gene>
<dbReference type="SUPFAM" id="SSF56300">
    <property type="entry name" value="Metallo-dependent phosphatases"/>
    <property type="match status" value="1"/>
</dbReference>
<dbReference type="Pfam" id="PF00149">
    <property type="entry name" value="Metallophos"/>
    <property type="match status" value="1"/>
</dbReference>
<dbReference type="RefSeq" id="WP_006077096.1">
    <property type="nucleotide sequence ID" value="NZ_AOMD01000016.1"/>
</dbReference>
<dbReference type="OrthoDB" id="11638at2157"/>
<dbReference type="PANTHER" id="PTHR30337">
    <property type="entry name" value="COMPONENT OF ATP-DEPENDENT DSDNA EXONUCLEASE"/>
    <property type="match status" value="1"/>
</dbReference>
<comment type="caution">
    <text evidence="5">The sequence shown here is derived from an EMBL/GenBank/DDBJ whole genome shotgun (WGS) entry which is preliminary data.</text>
</comment>
<dbReference type="Proteomes" id="UP000011669">
    <property type="component" value="Unassembled WGS sequence"/>
</dbReference>
<evidence type="ECO:0000313" key="5">
    <source>
        <dbReference type="EMBL" id="EMA45828.1"/>
    </source>
</evidence>
<dbReference type="Gene3D" id="3.60.21.10">
    <property type="match status" value="1"/>
</dbReference>
<dbReference type="STRING" id="1227455.C449_06191"/>
<dbReference type="AlphaFoldDB" id="M0MKC1"/>
<keyword evidence="6" id="KW-1185">Reference proteome</keyword>
<keyword evidence="3" id="KW-0269">Exonuclease</keyword>
<reference evidence="5 6" key="1">
    <citation type="journal article" date="2014" name="PLoS Genet.">
        <title>Phylogenetically driven sequencing of extremely halophilic archaea reveals strategies for static and dynamic osmo-response.</title>
        <authorList>
            <person name="Becker E.A."/>
            <person name="Seitzer P.M."/>
            <person name="Tritt A."/>
            <person name="Larsen D."/>
            <person name="Krusor M."/>
            <person name="Yao A.I."/>
            <person name="Wu D."/>
            <person name="Madern D."/>
            <person name="Eisen J.A."/>
            <person name="Darling A.E."/>
            <person name="Facciotti M.T."/>
        </authorList>
    </citation>
    <scope>NUCLEOTIDE SEQUENCE [LARGE SCALE GENOMIC DNA]</scope>
    <source>
        <strain evidence="5 6">DSM 5350</strain>
    </source>
</reference>
<dbReference type="EMBL" id="AOMD01000016">
    <property type="protein sequence ID" value="EMA45828.1"/>
    <property type="molecule type" value="Genomic_DNA"/>
</dbReference>
<feature type="domain" description="Calcineurin-like phosphoesterase" evidence="4">
    <location>
        <begin position="3"/>
        <end position="119"/>
    </location>
</feature>
<sequence length="403" mass="44468">MTTLLHVSDTHLGNRQYRSDVRRADFADGFDAAIDIATEEAVDAVIHTGDLFDDPSPSVPTVNRCLDAVRRLAEADIPFYAIVGNHERKREEQWMDIVKRFGNTARLTKTPTVVTDADGDDPVSLYGIDAVRSPEWETADFALDDCPDDHVSLLCMHELLEPLVPPHRGNPYDLESGVLDRLNFLPDGLALGDFHSTCQTETRGVTAFYPGATERCSVAETGTPSVYLIEVEEGDFTLTTRTIESAGRENVPREFAVVNVAFEAGHGIEFVEERVLEEAGTNALEELVVVVRLRGADVSVTASDVHDLLADYDVAVPHVSDKRVAEAEFDFEFDEGEAEADIDRLLDDAVGEIDLSAITAGADDLVRSPEWEDVDVDDIREEMNARIRTAQTETFGEATIEER</sequence>
<dbReference type="InterPro" id="IPR004843">
    <property type="entry name" value="Calcineurin-like_PHP"/>
</dbReference>
<evidence type="ECO:0000313" key="6">
    <source>
        <dbReference type="Proteomes" id="UP000011669"/>
    </source>
</evidence>